<keyword evidence="2" id="KW-1185">Reference proteome</keyword>
<protein>
    <submittedName>
        <fullName evidence="1">Uncharacterized protein</fullName>
    </submittedName>
</protein>
<evidence type="ECO:0000313" key="2">
    <source>
        <dbReference type="Proteomes" id="UP000019335"/>
    </source>
</evidence>
<name>W7TIZ4_9STRA</name>
<comment type="caution">
    <text evidence="1">The sequence shown here is derived from an EMBL/GenBank/DDBJ whole genome shotgun (WGS) entry which is preliminary data.</text>
</comment>
<evidence type="ECO:0000313" key="1">
    <source>
        <dbReference type="EMBL" id="EWM25997.1"/>
    </source>
</evidence>
<gene>
    <name evidence="1" type="ORF">Naga_100897g2</name>
</gene>
<dbReference type="AlphaFoldDB" id="W7TIZ4"/>
<reference evidence="1 2" key="1">
    <citation type="journal article" date="2014" name="Mol. Plant">
        <title>Chromosome Scale Genome Assembly and Transcriptome Profiling of Nannochloropsis gaditana in Nitrogen Depletion.</title>
        <authorList>
            <person name="Corteggiani Carpinelli E."/>
            <person name="Telatin A."/>
            <person name="Vitulo N."/>
            <person name="Forcato C."/>
            <person name="D'Angelo M."/>
            <person name="Schiavon R."/>
            <person name="Vezzi A."/>
            <person name="Giacometti G.M."/>
            <person name="Morosinotto T."/>
            <person name="Valle G."/>
        </authorList>
    </citation>
    <scope>NUCLEOTIDE SEQUENCE [LARGE SCALE GENOMIC DNA]</scope>
    <source>
        <strain evidence="1 2">B-31</strain>
    </source>
</reference>
<sequence length="70" mass="8101">MLPISIELYRQPELQGFLEDMCLLRLEIKSISGRSDWKKGCAVYLIYTRTTLGHMSVVAPLTSFLWYLGF</sequence>
<proteinExistence type="predicted"/>
<dbReference type="EMBL" id="AZIL01000789">
    <property type="protein sequence ID" value="EWM25997.1"/>
    <property type="molecule type" value="Genomic_DNA"/>
</dbReference>
<dbReference type="Proteomes" id="UP000019335">
    <property type="component" value="Chromosome 10"/>
</dbReference>
<accession>W7TIZ4</accession>
<organism evidence="1 2">
    <name type="scientific">Nannochloropsis gaditana</name>
    <dbReference type="NCBI Taxonomy" id="72520"/>
    <lineage>
        <taxon>Eukaryota</taxon>
        <taxon>Sar</taxon>
        <taxon>Stramenopiles</taxon>
        <taxon>Ochrophyta</taxon>
        <taxon>Eustigmatophyceae</taxon>
        <taxon>Eustigmatales</taxon>
        <taxon>Monodopsidaceae</taxon>
        <taxon>Nannochloropsis</taxon>
    </lineage>
</organism>